<keyword evidence="3" id="KW-1185">Reference proteome</keyword>
<accession>A0A5B7ILW5</accession>
<comment type="caution">
    <text evidence="2">The sequence shown here is derived from an EMBL/GenBank/DDBJ whole genome shotgun (WGS) entry which is preliminary data.</text>
</comment>
<dbReference type="EMBL" id="VSRR010066570">
    <property type="protein sequence ID" value="MPC84842.1"/>
    <property type="molecule type" value="Genomic_DNA"/>
</dbReference>
<dbReference type="Proteomes" id="UP000324222">
    <property type="component" value="Unassembled WGS sequence"/>
</dbReference>
<evidence type="ECO:0000313" key="3">
    <source>
        <dbReference type="Proteomes" id="UP000324222"/>
    </source>
</evidence>
<name>A0A5B7ILW5_PORTR</name>
<evidence type="ECO:0000313" key="2">
    <source>
        <dbReference type="EMBL" id="MPC84842.1"/>
    </source>
</evidence>
<proteinExistence type="predicted"/>
<protein>
    <submittedName>
        <fullName evidence="2">Uncharacterized protein</fullName>
    </submittedName>
</protein>
<reference evidence="2 3" key="1">
    <citation type="submission" date="2019-05" db="EMBL/GenBank/DDBJ databases">
        <title>Another draft genome of Portunus trituberculatus and its Hox gene families provides insights of decapod evolution.</title>
        <authorList>
            <person name="Jeong J.-H."/>
            <person name="Song I."/>
            <person name="Kim S."/>
            <person name="Choi T."/>
            <person name="Kim D."/>
            <person name="Ryu S."/>
            <person name="Kim W."/>
        </authorList>
    </citation>
    <scope>NUCLEOTIDE SEQUENCE [LARGE SCALE GENOMIC DNA]</scope>
    <source>
        <tissue evidence="2">Muscle</tissue>
    </source>
</reference>
<organism evidence="2 3">
    <name type="scientific">Portunus trituberculatus</name>
    <name type="common">Swimming crab</name>
    <name type="synonym">Neptunus trituberculatus</name>
    <dbReference type="NCBI Taxonomy" id="210409"/>
    <lineage>
        <taxon>Eukaryota</taxon>
        <taxon>Metazoa</taxon>
        <taxon>Ecdysozoa</taxon>
        <taxon>Arthropoda</taxon>
        <taxon>Crustacea</taxon>
        <taxon>Multicrustacea</taxon>
        <taxon>Malacostraca</taxon>
        <taxon>Eumalacostraca</taxon>
        <taxon>Eucarida</taxon>
        <taxon>Decapoda</taxon>
        <taxon>Pleocyemata</taxon>
        <taxon>Brachyura</taxon>
        <taxon>Eubrachyura</taxon>
        <taxon>Portunoidea</taxon>
        <taxon>Portunidae</taxon>
        <taxon>Portuninae</taxon>
        <taxon>Portunus</taxon>
    </lineage>
</organism>
<gene>
    <name evidence="2" type="ORF">E2C01_079592</name>
</gene>
<feature type="compositionally biased region" description="Basic and acidic residues" evidence="1">
    <location>
        <begin position="97"/>
        <end position="106"/>
    </location>
</feature>
<sequence length="142" mass="16622">MLLCRGQFEESGASRRASLVFTALYGRARLFVADGTTSTMPAMPGYPLLPRRKEREGMKEKRRRRRIREEQHPTPIYHSNLRQTQRRNRGGTQAQNKHREDKERADITKVNLFPPDPILHIRSCDPFRCEEAAKQRKASRHL</sequence>
<evidence type="ECO:0000256" key="1">
    <source>
        <dbReference type="SAM" id="MobiDB-lite"/>
    </source>
</evidence>
<dbReference type="AlphaFoldDB" id="A0A5B7ILW5"/>
<feature type="region of interest" description="Disordered" evidence="1">
    <location>
        <begin position="39"/>
        <end position="106"/>
    </location>
</feature>